<reference evidence="2 3" key="1">
    <citation type="journal article" date="2013" name="PLoS ONE">
        <title>Cultivation and Complete Genome Sequencing of Gloeobacter kilaueensis sp. nov., from a Lava Cave in Kilauea Caldera, Hawai'i.</title>
        <authorList>
            <person name="Saw J.H."/>
            <person name="Schatz M."/>
            <person name="Brown M.V."/>
            <person name="Kunkel D.D."/>
            <person name="Foster J.S."/>
            <person name="Shick H."/>
            <person name="Christensen S."/>
            <person name="Hou S."/>
            <person name="Wan X."/>
            <person name="Donachie S.P."/>
        </authorList>
    </citation>
    <scope>NUCLEOTIDE SEQUENCE [LARGE SCALE GENOMIC DNA]</scope>
    <source>
        <strain evidence="3">JS</strain>
    </source>
</reference>
<dbReference type="Pfam" id="PF00565">
    <property type="entry name" value="SNase"/>
    <property type="match status" value="1"/>
</dbReference>
<evidence type="ECO:0000259" key="1">
    <source>
        <dbReference type="Pfam" id="PF00565"/>
    </source>
</evidence>
<feature type="domain" description="TNase-like" evidence="1">
    <location>
        <begin position="48"/>
        <end position="193"/>
    </location>
</feature>
<dbReference type="EMBL" id="CP003587">
    <property type="protein sequence ID" value="AGY57083.1"/>
    <property type="molecule type" value="Genomic_DNA"/>
</dbReference>
<dbReference type="STRING" id="1183438.GKIL_0837"/>
<proteinExistence type="predicted"/>
<dbReference type="RefSeq" id="WP_023172135.1">
    <property type="nucleotide sequence ID" value="NC_022600.1"/>
</dbReference>
<keyword evidence="3" id="KW-1185">Reference proteome</keyword>
<dbReference type="HOGENOM" id="CLU_055243_0_0_3"/>
<dbReference type="InterPro" id="IPR035437">
    <property type="entry name" value="SNase_OB-fold_sf"/>
</dbReference>
<protein>
    <recommendedName>
        <fullName evidence="1">TNase-like domain-containing protein</fullName>
    </recommendedName>
</protein>
<dbReference type="Proteomes" id="UP000017396">
    <property type="component" value="Chromosome"/>
</dbReference>
<dbReference type="SUPFAM" id="SSF50199">
    <property type="entry name" value="Staphylococcal nuclease"/>
    <property type="match status" value="1"/>
</dbReference>
<dbReference type="OrthoDB" id="514445at2"/>
<dbReference type="InterPro" id="IPR016071">
    <property type="entry name" value="Staphylococal_nuclease_OB-fold"/>
</dbReference>
<name>U5QDY4_GLOK1</name>
<dbReference type="AlphaFoldDB" id="U5QDY4"/>
<evidence type="ECO:0000313" key="2">
    <source>
        <dbReference type="EMBL" id="AGY57083.1"/>
    </source>
</evidence>
<dbReference type="KEGG" id="glj:GKIL_0837"/>
<gene>
    <name evidence="2" type="ORF">GKIL_0837</name>
</gene>
<evidence type="ECO:0000313" key="3">
    <source>
        <dbReference type="Proteomes" id="UP000017396"/>
    </source>
</evidence>
<organism evidence="2 3">
    <name type="scientific">Gloeobacter kilaueensis (strain ATCC BAA-2537 / CCAP 1431/1 / ULC 316 / JS1)</name>
    <dbReference type="NCBI Taxonomy" id="1183438"/>
    <lineage>
        <taxon>Bacteria</taxon>
        <taxon>Bacillati</taxon>
        <taxon>Cyanobacteriota</taxon>
        <taxon>Cyanophyceae</taxon>
        <taxon>Gloeobacterales</taxon>
        <taxon>Gloeobacteraceae</taxon>
        <taxon>Gloeobacter</taxon>
    </lineage>
</organism>
<accession>U5QDY4</accession>
<sequence>MPLFLIKGEYRIVGARPDGDSIKFYPDNPDLWDKLGRVKRNRSGGAQLRLDAIDALETHYRPPVSRGGEERQPLQYAEAASDALLKSLGFTEFSRSSDETIASATPESVRGYILSRFADKYGRAVAFAFAGESDEQDGDGVFLDTNLLGESANYQLLAAGLVYPTFYSKLYADLRRELTQAAQAARNDGLGLWPSDRTNSGFSLDSLATITDEVVILPKLFRRLVEYIELNNGEPGLEGFKSFLEAQADEVTVLPEGRFTHFDSLITVSGQQLQLDEPPENLVFREG</sequence>
<dbReference type="eggNOG" id="COG1525">
    <property type="taxonomic scope" value="Bacteria"/>
</dbReference>
<dbReference type="PATRIC" id="fig|1183438.3.peg.829"/>
<dbReference type="Gene3D" id="2.40.50.90">
    <property type="match status" value="1"/>
</dbReference>